<dbReference type="PROSITE" id="PS50865">
    <property type="entry name" value="ZF_MYND_2"/>
    <property type="match status" value="1"/>
</dbReference>
<dbReference type="InterPro" id="IPR002893">
    <property type="entry name" value="Znf_MYND"/>
</dbReference>
<dbReference type="HOGENOM" id="CLU_108978_0_0_1"/>
<keyword evidence="1" id="KW-0479">Metal-binding</keyword>
<accession>K3WP47</accession>
<sequence>MQRASMGSDSDDDFDDEYDEAQDVELGFVARVQDADASTLLLHAQPDWSQWDGGKVGGKPVWLNPRTVPTAAQLACVECGHALSFLLQIYCPLDDVADAFHRSLYVFCCRHAGCSKQGNGKVFRAQLPQRNALYPEESGVTHFEPPASDEMPSFCVLCNQRAVFTCSACHVARYCSKEHQKDHWSRGGHKQDCAQCLQENTLIETGVDELRAKGSKWMFPEYEMVIDHEPDAREAANEHEAKLLADFEK</sequence>
<evidence type="ECO:0000259" key="5">
    <source>
        <dbReference type="PROSITE" id="PS50865"/>
    </source>
</evidence>
<reference evidence="7" key="2">
    <citation type="submission" date="2010-04" db="EMBL/GenBank/DDBJ databases">
        <authorList>
            <person name="Buell R."/>
            <person name="Hamilton J."/>
            <person name="Hostetler J."/>
        </authorList>
    </citation>
    <scope>NUCLEOTIDE SEQUENCE [LARGE SCALE GENOMIC DNA]</scope>
    <source>
        <strain evidence="7">DAOM:BR144</strain>
    </source>
</reference>
<evidence type="ECO:0000313" key="7">
    <source>
        <dbReference type="Proteomes" id="UP000019132"/>
    </source>
</evidence>
<evidence type="ECO:0000256" key="1">
    <source>
        <dbReference type="ARBA" id="ARBA00022723"/>
    </source>
</evidence>
<dbReference type="GO" id="GO:0008270">
    <property type="term" value="F:zinc ion binding"/>
    <property type="evidence" value="ECO:0007669"/>
    <property type="project" value="UniProtKB-KW"/>
</dbReference>
<evidence type="ECO:0000256" key="3">
    <source>
        <dbReference type="ARBA" id="ARBA00022833"/>
    </source>
</evidence>
<evidence type="ECO:0000256" key="2">
    <source>
        <dbReference type="ARBA" id="ARBA00022771"/>
    </source>
</evidence>
<dbReference type="OMA" id="GIFRFCC"/>
<dbReference type="EMBL" id="GL376635">
    <property type="status" value="NOT_ANNOTATED_CDS"/>
    <property type="molecule type" value="Genomic_DNA"/>
</dbReference>
<dbReference type="STRING" id="431595.K3WP47"/>
<feature type="domain" description="MYND-type" evidence="5">
    <location>
        <begin position="155"/>
        <end position="193"/>
    </location>
</feature>
<dbReference type="PANTHER" id="PTHR12298">
    <property type="entry name" value="PCDC2 PROGRAMMED CELL DEATH PROTEIN 2 -RELATED"/>
    <property type="match status" value="1"/>
</dbReference>
<dbReference type="PANTHER" id="PTHR12298:SF4">
    <property type="entry name" value="PROGRAMMED CELL DEATH PROTEIN 2"/>
    <property type="match status" value="1"/>
</dbReference>
<keyword evidence="7" id="KW-1185">Reference proteome</keyword>
<reference evidence="7" key="1">
    <citation type="journal article" date="2010" name="Genome Biol.">
        <title>Genome sequence of the necrotrophic plant pathogen Pythium ultimum reveals original pathogenicity mechanisms and effector repertoire.</title>
        <authorList>
            <person name="Levesque C.A."/>
            <person name="Brouwer H."/>
            <person name="Cano L."/>
            <person name="Hamilton J.P."/>
            <person name="Holt C."/>
            <person name="Huitema E."/>
            <person name="Raffaele S."/>
            <person name="Robideau G.P."/>
            <person name="Thines M."/>
            <person name="Win J."/>
            <person name="Zerillo M.M."/>
            <person name="Beakes G.W."/>
            <person name="Boore J.L."/>
            <person name="Busam D."/>
            <person name="Dumas B."/>
            <person name="Ferriera S."/>
            <person name="Fuerstenberg S.I."/>
            <person name="Gachon C.M."/>
            <person name="Gaulin E."/>
            <person name="Govers F."/>
            <person name="Grenville-Briggs L."/>
            <person name="Horner N."/>
            <person name="Hostetler J."/>
            <person name="Jiang R.H."/>
            <person name="Johnson J."/>
            <person name="Krajaejun T."/>
            <person name="Lin H."/>
            <person name="Meijer H.J."/>
            <person name="Moore B."/>
            <person name="Morris P."/>
            <person name="Phuntmart V."/>
            <person name="Puiu D."/>
            <person name="Shetty J."/>
            <person name="Stajich J.E."/>
            <person name="Tripathy S."/>
            <person name="Wawra S."/>
            <person name="van West P."/>
            <person name="Whitty B.R."/>
            <person name="Coutinho P.M."/>
            <person name="Henrissat B."/>
            <person name="Martin F."/>
            <person name="Thomas P.D."/>
            <person name="Tyler B.M."/>
            <person name="De Vries R.P."/>
            <person name="Kamoun S."/>
            <person name="Yandell M."/>
            <person name="Tisserat N."/>
            <person name="Buell C.R."/>
        </authorList>
    </citation>
    <scope>NUCLEOTIDE SEQUENCE</scope>
    <source>
        <strain evidence="7">DAOM:BR144</strain>
    </source>
</reference>
<evidence type="ECO:0000313" key="6">
    <source>
        <dbReference type="EnsemblProtists" id="PYU1_T006739"/>
    </source>
</evidence>
<reference evidence="6" key="3">
    <citation type="submission" date="2015-02" db="UniProtKB">
        <authorList>
            <consortium name="EnsemblProtists"/>
        </authorList>
    </citation>
    <scope>IDENTIFICATION</scope>
    <source>
        <strain evidence="6">DAOM BR144</strain>
    </source>
</reference>
<dbReference type="InParanoid" id="K3WP47"/>
<dbReference type="VEuPathDB" id="FungiDB:PYU1_G006726"/>
<organism evidence="6 7">
    <name type="scientific">Globisporangium ultimum (strain ATCC 200006 / CBS 805.95 / DAOM BR144)</name>
    <name type="common">Pythium ultimum</name>
    <dbReference type="NCBI Taxonomy" id="431595"/>
    <lineage>
        <taxon>Eukaryota</taxon>
        <taxon>Sar</taxon>
        <taxon>Stramenopiles</taxon>
        <taxon>Oomycota</taxon>
        <taxon>Peronosporomycetes</taxon>
        <taxon>Pythiales</taxon>
        <taxon>Pythiaceae</taxon>
        <taxon>Globisporangium</taxon>
    </lineage>
</organism>
<dbReference type="Proteomes" id="UP000019132">
    <property type="component" value="Unassembled WGS sequence"/>
</dbReference>
<dbReference type="Pfam" id="PF01753">
    <property type="entry name" value="zf-MYND"/>
    <property type="match status" value="1"/>
</dbReference>
<proteinExistence type="predicted"/>
<name>K3WP47_GLOUD</name>
<keyword evidence="2 4" id="KW-0863">Zinc-finger</keyword>
<keyword evidence="3" id="KW-0862">Zinc</keyword>
<dbReference type="Gene3D" id="6.10.140.2220">
    <property type="match status" value="1"/>
</dbReference>
<dbReference type="SUPFAM" id="SSF144232">
    <property type="entry name" value="HIT/MYND zinc finger-like"/>
    <property type="match status" value="1"/>
</dbReference>
<dbReference type="PROSITE" id="PS01360">
    <property type="entry name" value="ZF_MYND_1"/>
    <property type="match status" value="1"/>
</dbReference>
<evidence type="ECO:0000256" key="4">
    <source>
        <dbReference type="PROSITE-ProRule" id="PRU00134"/>
    </source>
</evidence>
<dbReference type="AlphaFoldDB" id="K3WP47"/>
<dbReference type="eggNOG" id="KOG2061">
    <property type="taxonomic scope" value="Eukaryota"/>
</dbReference>
<protein>
    <recommendedName>
        <fullName evidence="5">MYND-type domain-containing protein</fullName>
    </recommendedName>
</protein>
<dbReference type="EnsemblProtists" id="PYU1_T006739">
    <property type="protein sequence ID" value="PYU1_T006739"/>
    <property type="gene ID" value="PYU1_G006726"/>
</dbReference>